<dbReference type="Gene3D" id="3.40.50.720">
    <property type="entry name" value="NAD(P)-binding Rossmann-like Domain"/>
    <property type="match status" value="1"/>
</dbReference>
<keyword evidence="5" id="KW-0520">NAD</keyword>
<dbReference type="SUPFAM" id="SSF51735">
    <property type="entry name" value="NAD(P)-binding Rossmann-fold domains"/>
    <property type="match status" value="1"/>
</dbReference>
<evidence type="ECO:0000259" key="8">
    <source>
        <dbReference type="Pfam" id="PF16363"/>
    </source>
</evidence>
<dbReference type="EC" id="4.2.1.46" evidence="4 7"/>
<dbReference type="GO" id="GO:0009225">
    <property type="term" value="P:nucleotide-sugar metabolic process"/>
    <property type="evidence" value="ECO:0007669"/>
    <property type="project" value="InterPro"/>
</dbReference>
<evidence type="ECO:0000313" key="10">
    <source>
        <dbReference type="Proteomes" id="UP000326641"/>
    </source>
</evidence>
<dbReference type="Proteomes" id="UP000326641">
    <property type="component" value="Unassembled WGS sequence"/>
</dbReference>
<dbReference type="Gene3D" id="3.90.25.10">
    <property type="entry name" value="UDP-galactose 4-epimerase, domain 1"/>
    <property type="match status" value="1"/>
</dbReference>
<evidence type="ECO:0000256" key="7">
    <source>
        <dbReference type="RuleBase" id="RU004473"/>
    </source>
</evidence>
<evidence type="ECO:0000256" key="5">
    <source>
        <dbReference type="ARBA" id="ARBA00023027"/>
    </source>
</evidence>
<evidence type="ECO:0000256" key="3">
    <source>
        <dbReference type="ARBA" id="ARBA00008178"/>
    </source>
</evidence>
<keyword evidence="6 7" id="KW-0456">Lyase</keyword>
<comment type="cofactor">
    <cofactor evidence="2 7">
        <name>NAD(+)</name>
        <dbReference type="ChEBI" id="CHEBI:57540"/>
    </cofactor>
</comment>
<evidence type="ECO:0000256" key="2">
    <source>
        <dbReference type="ARBA" id="ARBA00001911"/>
    </source>
</evidence>
<feature type="domain" description="NAD(P)-binding" evidence="8">
    <location>
        <begin position="11"/>
        <end position="329"/>
    </location>
</feature>
<accession>A0A564WFP3</accession>
<evidence type="ECO:0000313" key="9">
    <source>
        <dbReference type="EMBL" id="VUX47285.1"/>
    </source>
</evidence>
<dbReference type="InterPro" id="IPR036291">
    <property type="entry name" value="NAD(P)-bd_dom_sf"/>
</dbReference>
<dbReference type="GO" id="GO:0008460">
    <property type="term" value="F:dTDP-glucose 4,6-dehydratase activity"/>
    <property type="evidence" value="ECO:0007669"/>
    <property type="project" value="UniProtKB-EC"/>
</dbReference>
<sequence length="374" mass="41231">MPEDFRHSRVIVTGGAGFIGSAVVRKLIDATPASVMTVDQLTYASSSETLAAVTGHPRHSFERIDICQAEEIGPLFERYRPDAILHLAAETHVDRSIGTPWPFVRTNVNGTYVLLEAARAYWSALDDLARSRFRFLHVSTDEVYGSLGPTGTFTETSQIRPNSPYSASKAASDHLVRAWHHTYGLPVLTTHCSNNFGPFQHPEKLIPVLVFNAVRGQPLPVYGTGDNVRDWLFVGDHVDALLTVLKNGQPGETYDIGAGTELSTLAMAQAVCAILDQQLPASPYRPHGNLIRFVADRPGHDKRYAIDAAKIRAELGWRPRSDFRNALAETVAWYLQNTEWCARMRQRAPVTAVGDDGCFDANPLWRAPAASASR</sequence>
<dbReference type="NCBIfam" id="TIGR01181">
    <property type="entry name" value="dTDP_gluc_dehyt"/>
    <property type="match status" value="1"/>
</dbReference>
<proteinExistence type="inferred from homology"/>
<dbReference type="AlphaFoldDB" id="A0A564WFP3"/>
<dbReference type="PANTHER" id="PTHR43000">
    <property type="entry name" value="DTDP-D-GLUCOSE 4,6-DEHYDRATASE-RELATED"/>
    <property type="match status" value="1"/>
</dbReference>
<gene>
    <name evidence="9" type="primary">rmlB</name>
    <name evidence="9" type="ORF">DF3PA_40161</name>
</gene>
<dbReference type="Pfam" id="PF16363">
    <property type="entry name" value="GDP_Man_Dehyd"/>
    <property type="match status" value="1"/>
</dbReference>
<reference evidence="9" key="1">
    <citation type="submission" date="2018-11" db="EMBL/GenBank/DDBJ databases">
        <authorList>
            <person name="Onetto C."/>
        </authorList>
    </citation>
    <scope>NUCLEOTIDE SEQUENCE [LARGE SCALE GENOMIC DNA]</scope>
</reference>
<dbReference type="CDD" id="cd05246">
    <property type="entry name" value="dTDP_GD_SDR_e"/>
    <property type="match status" value="1"/>
</dbReference>
<comment type="caution">
    <text evidence="9">The sequence shown here is derived from an EMBL/GenBank/DDBJ whole genome shotgun (WGS) entry which is preliminary data.</text>
</comment>
<organism evidence="9 10">
    <name type="scientific">Candidatus Defluviicoccus seviourii</name>
    <dbReference type="NCBI Taxonomy" id="2565273"/>
    <lineage>
        <taxon>Bacteria</taxon>
        <taxon>Pseudomonadati</taxon>
        <taxon>Pseudomonadota</taxon>
        <taxon>Alphaproteobacteria</taxon>
        <taxon>Rhodospirillales</taxon>
        <taxon>Rhodospirillaceae</taxon>
        <taxon>Defluviicoccus</taxon>
    </lineage>
</organism>
<name>A0A564WFP3_9PROT</name>
<evidence type="ECO:0000256" key="1">
    <source>
        <dbReference type="ARBA" id="ARBA00001539"/>
    </source>
</evidence>
<evidence type="ECO:0000256" key="4">
    <source>
        <dbReference type="ARBA" id="ARBA00011990"/>
    </source>
</evidence>
<dbReference type="InterPro" id="IPR016040">
    <property type="entry name" value="NAD(P)-bd_dom"/>
</dbReference>
<dbReference type="InterPro" id="IPR005888">
    <property type="entry name" value="dTDP_Gluc_deHydtase"/>
</dbReference>
<dbReference type="EMBL" id="UXAT02000034">
    <property type="protein sequence ID" value="VUX47285.1"/>
    <property type="molecule type" value="Genomic_DNA"/>
</dbReference>
<protein>
    <recommendedName>
        <fullName evidence="4 7">dTDP-glucose 4,6-dehydratase</fullName>
        <ecNumber evidence="4 7">4.2.1.46</ecNumber>
    </recommendedName>
</protein>
<comment type="similarity">
    <text evidence="3 7">Belongs to the NAD(P)-dependent epimerase/dehydratase family. dTDP-glucose dehydratase subfamily.</text>
</comment>
<evidence type="ECO:0000256" key="6">
    <source>
        <dbReference type="ARBA" id="ARBA00023239"/>
    </source>
</evidence>
<keyword evidence="10" id="KW-1185">Reference proteome</keyword>
<comment type="catalytic activity">
    <reaction evidence="1 7">
        <text>dTDP-alpha-D-glucose = dTDP-4-dehydro-6-deoxy-alpha-D-glucose + H2O</text>
        <dbReference type="Rhea" id="RHEA:17221"/>
        <dbReference type="ChEBI" id="CHEBI:15377"/>
        <dbReference type="ChEBI" id="CHEBI:57477"/>
        <dbReference type="ChEBI" id="CHEBI:57649"/>
        <dbReference type="EC" id="4.2.1.46"/>
    </reaction>
</comment>